<keyword evidence="3" id="KW-1185">Reference proteome</keyword>
<gene>
    <name evidence="2" type="ORF">GCM10017557_40130</name>
</gene>
<dbReference type="InterPro" id="IPR043519">
    <property type="entry name" value="NT_sf"/>
</dbReference>
<feature type="domain" description="RelA/SpoT" evidence="1">
    <location>
        <begin position="48"/>
        <end position="176"/>
    </location>
</feature>
<dbReference type="Gene3D" id="1.10.287.860">
    <property type="entry name" value="Nucleotidyltransferase"/>
    <property type="match status" value="1"/>
</dbReference>
<dbReference type="PANTHER" id="PTHR41773:SF1">
    <property type="entry name" value="RELA_SPOT DOMAIN-CONTAINING PROTEIN"/>
    <property type="match status" value="1"/>
</dbReference>
<dbReference type="Gene3D" id="3.30.460.10">
    <property type="entry name" value="Beta Polymerase, domain 2"/>
    <property type="match status" value="1"/>
</dbReference>
<dbReference type="CDD" id="cd05399">
    <property type="entry name" value="NT_Rel-Spo_like"/>
    <property type="match status" value="1"/>
</dbReference>
<name>A0A7G1P5M4_9ACTN</name>
<dbReference type="OrthoDB" id="9801824at2"/>
<proteinExistence type="predicted"/>
<organism evidence="2 3">
    <name type="scientific">Streptomyces aurantiacus</name>
    <dbReference type="NCBI Taxonomy" id="47760"/>
    <lineage>
        <taxon>Bacteria</taxon>
        <taxon>Bacillati</taxon>
        <taxon>Actinomycetota</taxon>
        <taxon>Actinomycetes</taxon>
        <taxon>Kitasatosporales</taxon>
        <taxon>Streptomycetaceae</taxon>
        <taxon>Streptomyces</taxon>
        <taxon>Streptomyces aurantiacus group</taxon>
    </lineage>
</organism>
<dbReference type="InterPro" id="IPR007685">
    <property type="entry name" value="RelA_SpoT"/>
</dbReference>
<dbReference type="GO" id="GO:0015969">
    <property type="term" value="P:guanosine tetraphosphate metabolic process"/>
    <property type="evidence" value="ECO:0007669"/>
    <property type="project" value="InterPro"/>
</dbReference>
<dbReference type="RefSeq" id="WP_157871451.1">
    <property type="nucleotide sequence ID" value="NZ_AP023440.1"/>
</dbReference>
<dbReference type="SMART" id="SM00954">
    <property type="entry name" value="RelA_SpoT"/>
    <property type="match status" value="1"/>
</dbReference>
<dbReference type="EMBL" id="AP023440">
    <property type="protein sequence ID" value="BCL29154.1"/>
    <property type="molecule type" value="Genomic_DNA"/>
</dbReference>
<evidence type="ECO:0000259" key="1">
    <source>
        <dbReference type="SMART" id="SM00954"/>
    </source>
</evidence>
<evidence type="ECO:0000313" key="3">
    <source>
        <dbReference type="Proteomes" id="UP000516444"/>
    </source>
</evidence>
<dbReference type="Pfam" id="PF04607">
    <property type="entry name" value="RelA_SpoT"/>
    <property type="match status" value="1"/>
</dbReference>
<accession>A0A7G1P5M4</accession>
<reference evidence="2 3" key="1">
    <citation type="journal article" date="2014" name="Int. J. Syst. Evol. Microbiol.">
        <title>Complete genome sequence of Corynebacterium casei LMG S-19264T (=DSM 44701T), isolated from a smear-ripened cheese.</title>
        <authorList>
            <consortium name="US DOE Joint Genome Institute (JGI-PGF)"/>
            <person name="Walter F."/>
            <person name="Albersmeier A."/>
            <person name="Kalinowski J."/>
            <person name="Ruckert C."/>
        </authorList>
    </citation>
    <scope>NUCLEOTIDE SEQUENCE [LARGE SCALE GENOMIC DNA]</scope>
    <source>
        <strain evidence="2 3">JCM 4677</strain>
    </source>
</reference>
<dbReference type="AlphaFoldDB" id="A0A7G1P5M4"/>
<dbReference type="PANTHER" id="PTHR41773">
    <property type="entry name" value="GTP PYROPHOSPHATASE-RELATED"/>
    <property type="match status" value="1"/>
</dbReference>
<evidence type="ECO:0000313" key="2">
    <source>
        <dbReference type="EMBL" id="BCL29154.1"/>
    </source>
</evidence>
<dbReference type="Proteomes" id="UP000516444">
    <property type="component" value="Chromosome"/>
</dbReference>
<dbReference type="SUPFAM" id="SSF81301">
    <property type="entry name" value="Nucleotidyltransferase"/>
    <property type="match status" value="1"/>
</dbReference>
<dbReference type="KEGG" id="sgm:GCM10017557_40130"/>
<protein>
    <recommendedName>
        <fullName evidence="1">RelA/SpoT domain-containing protein</fullName>
    </recommendedName>
</protein>
<sequence>MESSKSQEDWTDSYRRLHHNYTAYCNKIQALIGEIIQSAGVDIVQIDGRAKDVASFSEKLKRKKGKYVDPLAEVTDLVGLRVITYYMEDVDKVADLIADEFNVIEEHSGDKASELADDQFGYASFHLIFELADSRKTLPEWRAFANYRAEIQIRTALQHAWAAVNHKIDYKKPHEVPRGLRRRLFRLSALFELADEEFSNIREESRQISEDYARVVVSGDYDIDVNANSLSAWISVDPLIQDLLSMAQTAGYPYMEERDQAESDRTRLASTLDSYSIDNLSTLVNVLKKSTDRVPQILAALNDEDHEDNGFTSPEDLVLQLFLVLKKAETDAWGDLYASHLEHFEKAKSIAP</sequence>